<evidence type="ECO:0000313" key="3">
    <source>
        <dbReference type="EMBL" id="KAJ7638911.1"/>
    </source>
</evidence>
<feature type="region of interest" description="Disordered" evidence="1">
    <location>
        <begin position="102"/>
        <end position="129"/>
    </location>
</feature>
<accession>A0AAD7FRM7</accession>
<comment type="caution">
    <text evidence="3">The sequence shown here is derived from an EMBL/GenBank/DDBJ whole genome shotgun (WGS) entry which is preliminary data.</text>
</comment>
<gene>
    <name evidence="3" type="ORF">FB45DRAFT_1055121</name>
</gene>
<name>A0AAD7FRM7_9AGAR</name>
<evidence type="ECO:0000256" key="1">
    <source>
        <dbReference type="SAM" id="MobiDB-lite"/>
    </source>
</evidence>
<feature type="compositionally biased region" description="Low complexity" evidence="1">
    <location>
        <begin position="102"/>
        <end position="115"/>
    </location>
</feature>
<proteinExistence type="predicted"/>
<sequence length="129" mass="14026">MEYTPRYAQPFTLTEAKLLDVQTITEEITRLQNSLQRLDETQKMLREYVASIKAGEAPADPEITKALEENVAVIGSQTERISILKMALADIGIIAGSHYDLAPPASTTPAAAETRPPAPTTEDDDGVDL</sequence>
<feature type="domain" description="EIF3F/CSN6-like C-terminal" evidence="2">
    <location>
        <begin position="21"/>
        <end position="72"/>
    </location>
</feature>
<keyword evidence="4" id="KW-1185">Reference proteome</keyword>
<evidence type="ECO:0000259" key="2">
    <source>
        <dbReference type="Pfam" id="PF13012"/>
    </source>
</evidence>
<dbReference type="Pfam" id="PF13012">
    <property type="entry name" value="MitMem_reg"/>
    <property type="match status" value="1"/>
</dbReference>
<reference evidence="3" key="1">
    <citation type="submission" date="2023-03" db="EMBL/GenBank/DDBJ databases">
        <title>Massive genome expansion in bonnet fungi (Mycena s.s.) driven by repeated elements and novel gene families across ecological guilds.</title>
        <authorList>
            <consortium name="Lawrence Berkeley National Laboratory"/>
            <person name="Harder C.B."/>
            <person name="Miyauchi S."/>
            <person name="Viragh M."/>
            <person name="Kuo A."/>
            <person name="Thoen E."/>
            <person name="Andreopoulos B."/>
            <person name="Lu D."/>
            <person name="Skrede I."/>
            <person name="Drula E."/>
            <person name="Henrissat B."/>
            <person name="Morin E."/>
            <person name="Kohler A."/>
            <person name="Barry K."/>
            <person name="LaButti K."/>
            <person name="Morin E."/>
            <person name="Salamov A."/>
            <person name="Lipzen A."/>
            <person name="Mereny Z."/>
            <person name="Hegedus B."/>
            <person name="Baldrian P."/>
            <person name="Stursova M."/>
            <person name="Weitz H."/>
            <person name="Taylor A."/>
            <person name="Grigoriev I.V."/>
            <person name="Nagy L.G."/>
            <person name="Martin F."/>
            <person name="Kauserud H."/>
        </authorList>
    </citation>
    <scope>NUCLEOTIDE SEQUENCE</scope>
    <source>
        <strain evidence="3">9284</strain>
    </source>
</reference>
<dbReference type="EMBL" id="JARKIF010000005">
    <property type="protein sequence ID" value="KAJ7638911.1"/>
    <property type="molecule type" value="Genomic_DNA"/>
</dbReference>
<organism evidence="3 4">
    <name type="scientific">Roridomyces roridus</name>
    <dbReference type="NCBI Taxonomy" id="1738132"/>
    <lineage>
        <taxon>Eukaryota</taxon>
        <taxon>Fungi</taxon>
        <taxon>Dikarya</taxon>
        <taxon>Basidiomycota</taxon>
        <taxon>Agaricomycotina</taxon>
        <taxon>Agaricomycetes</taxon>
        <taxon>Agaricomycetidae</taxon>
        <taxon>Agaricales</taxon>
        <taxon>Marasmiineae</taxon>
        <taxon>Mycenaceae</taxon>
        <taxon>Roridomyces</taxon>
    </lineage>
</organism>
<dbReference type="Proteomes" id="UP001221142">
    <property type="component" value="Unassembled WGS sequence"/>
</dbReference>
<dbReference type="AlphaFoldDB" id="A0AAD7FRM7"/>
<dbReference type="InterPro" id="IPR024969">
    <property type="entry name" value="EIF3F/CSN6-like_C"/>
</dbReference>
<evidence type="ECO:0000313" key="4">
    <source>
        <dbReference type="Proteomes" id="UP001221142"/>
    </source>
</evidence>
<protein>
    <recommendedName>
        <fullName evidence="2">EIF3F/CSN6-like C-terminal domain-containing protein</fullName>
    </recommendedName>
</protein>